<dbReference type="eggNOG" id="COG2814">
    <property type="taxonomic scope" value="Bacteria"/>
</dbReference>
<dbReference type="PANTHER" id="PTHR23526:SF1">
    <property type="entry name" value="MAJOR FACILITATOR SUPERFAMILY MFS_1"/>
    <property type="match status" value="1"/>
</dbReference>
<dbReference type="OrthoDB" id="54823at2"/>
<dbReference type="STRING" id="709986.Deima_1891"/>
<evidence type="ECO:0000256" key="3">
    <source>
        <dbReference type="ARBA" id="ARBA00023136"/>
    </source>
</evidence>
<dbReference type="InterPro" id="IPR052528">
    <property type="entry name" value="Sugar_transport-like"/>
</dbReference>
<dbReference type="PROSITE" id="PS50850">
    <property type="entry name" value="MFS"/>
    <property type="match status" value="1"/>
</dbReference>
<name>E8U8Z7_DEIML</name>
<dbReference type="AlphaFoldDB" id="E8U8Z7"/>
<evidence type="ECO:0000256" key="2">
    <source>
        <dbReference type="ARBA" id="ARBA00022989"/>
    </source>
</evidence>
<dbReference type="RefSeq" id="WP_013557041.1">
    <property type="nucleotide sequence ID" value="NC_014958.1"/>
</dbReference>
<feature type="transmembrane region" description="Helical" evidence="4">
    <location>
        <begin position="180"/>
        <end position="200"/>
    </location>
</feature>
<dbReference type="HOGENOM" id="CLU_048252_1_0_0"/>
<sequence length="410" mass="43975" precursor="true">MRRERGWRTWNANYRLGVLNGWLVFIGDGFLSATVVLTGFAAKLGATNAVIGLLPAIQQGGWMLPQILVASRLRGQAYKLPTYRSAATIRTLTYVTMVALSATLWSHPALLLTLFILAMLVNALASGVSGLPFLEVTAKVVPSAQRAAFFGTRNLVGGILAFLAGLIVREVLASPLPFPYNYTLIFALATIAYTIGYALFGRVTEPPDEPLPVSSLHEELLTIPQTIRADAHFRAFLRVRLLLAFAGVAEPFFAVYALRKLHFPASTLGVFLMAVTAAAPLSNLVWTRAAQRYGSRRIIRYSAAFAAFAPLLALLLGGAGAVPYALVFVLSSVAAQGFNLGHTNHLLNLAPPGARSRYIGTLNTVVGVALFAPVLGGLLADHAGYEAVFAASSALYAVAWFACMRLRRDA</sequence>
<dbReference type="EMBL" id="CP002454">
    <property type="protein sequence ID" value="ADV67536.1"/>
    <property type="molecule type" value="Genomic_DNA"/>
</dbReference>
<accession>E8U8Z7</accession>
<feature type="transmembrane region" description="Helical" evidence="4">
    <location>
        <begin position="322"/>
        <end position="340"/>
    </location>
</feature>
<reference evidence="6 7" key="1">
    <citation type="journal article" date="2011" name="Stand. Genomic Sci.">
        <title>Complete genome sequence of Deinococcus maricopensis type strain (LB-34).</title>
        <authorList>
            <person name="Pukall R."/>
            <person name="Zeytun A."/>
            <person name="Lucas S."/>
            <person name="Lapidus A."/>
            <person name="Hammon N."/>
            <person name="Deshpande S."/>
            <person name="Nolan M."/>
            <person name="Cheng J.F."/>
            <person name="Pitluck S."/>
            <person name="Liolios K."/>
            <person name="Pagani I."/>
            <person name="Mikhailova N."/>
            <person name="Ivanova N."/>
            <person name="Mavromatis K."/>
            <person name="Pati A."/>
            <person name="Tapia R."/>
            <person name="Han C."/>
            <person name="Goodwin L."/>
            <person name="Chen A."/>
            <person name="Palaniappan K."/>
            <person name="Land M."/>
            <person name="Hauser L."/>
            <person name="Chang Y.J."/>
            <person name="Jeffries C.D."/>
            <person name="Brambilla E.M."/>
            <person name="Rohde M."/>
            <person name="Goker M."/>
            <person name="Detter J.C."/>
            <person name="Woyke T."/>
            <person name="Bristow J."/>
            <person name="Eisen J.A."/>
            <person name="Markowitz V."/>
            <person name="Hugenholtz P."/>
            <person name="Kyrpides N.C."/>
            <person name="Klenk H.P."/>
        </authorList>
    </citation>
    <scope>NUCLEOTIDE SEQUENCE [LARGE SCALE GENOMIC DNA]</scope>
    <source>
        <strain evidence="7">DSM 21211 / LMG 22137 / NRRL B-23946 / LB-34</strain>
    </source>
</reference>
<gene>
    <name evidence="6" type="ordered locus">Deima_1891</name>
</gene>
<dbReference type="InterPro" id="IPR020846">
    <property type="entry name" value="MFS_dom"/>
</dbReference>
<dbReference type="Pfam" id="PF07690">
    <property type="entry name" value="MFS_1"/>
    <property type="match status" value="1"/>
</dbReference>
<reference evidence="7" key="2">
    <citation type="submission" date="2011-01" db="EMBL/GenBank/DDBJ databases">
        <title>The complete genome of Deinococcus maricopensis DSM 21211.</title>
        <authorList>
            <consortium name="US DOE Joint Genome Institute (JGI-PGF)"/>
            <person name="Lucas S."/>
            <person name="Copeland A."/>
            <person name="Lapidus A."/>
            <person name="Goodwin L."/>
            <person name="Pitluck S."/>
            <person name="Kyrpides N."/>
            <person name="Mavromatis K."/>
            <person name="Pagani I."/>
            <person name="Ivanova N."/>
            <person name="Ovchinnikova G."/>
            <person name="Zeytun A."/>
            <person name="Detter J.C."/>
            <person name="Han C."/>
            <person name="Land M."/>
            <person name="Hauser L."/>
            <person name="Markowitz V."/>
            <person name="Cheng J.-F."/>
            <person name="Hugenholtz P."/>
            <person name="Woyke T."/>
            <person name="Wu D."/>
            <person name="Pukall R."/>
            <person name="Gehrich-Schroeter G."/>
            <person name="Brambilla E."/>
            <person name="Klenk H.-P."/>
            <person name="Eisen J.A."/>
        </authorList>
    </citation>
    <scope>NUCLEOTIDE SEQUENCE [LARGE SCALE GENOMIC DNA]</scope>
    <source>
        <strain evidence="7">DSM 21211 / LMG 22137 / NRRL B-23946 / LB-34</strain>
    </source>
</reference>
<keyword evidence="2 4" id="KW-1133">Transmembrane helix</keyword>
<dbReference type="SUPFAM" id="SSF103473">
    <property type="entry name" value="MFS general substrate transporter"/>
    <property type="match status" value="1"/>
</dbReference>
<feature type="transmembrane region" description="Helical" evidence="4">
    <location>
        <begin position="241"/>
        <end position="259"/>
    </location>
</feature>
<keyword evidence="1 4" id="KW-0812">Transmembrane</keyword>
<keyword evidence="7" id="KW-1185">Reference proteome</keyword>
<feature type="transmembrane region" description="Helical" evidence="4">
    <location>
        <begin position="298"/>
        <end position="316"/>
    </location>
</feature>
<feature type="domain" description="Major facilitator superfamily (MFS) profile" evidence="5">
    <location>
        <begin position="182"/>
        <end position="410"/>
    </location>
</feature>
<dbReference type="GO" id="GO:0022857">
    <property type="term" value="F:transmembrane transporter activity"/>
    <property type="evidence" value="ECO:0007669"/>
    <property type="project" value="InterPro"/>
</dbReference>
<evidence type="ECO:0000313" key="7">
    <source>
        <dbReference type="Proteomes" id="UP000008635"/>
    </source>
</evidence>
<feature type="transmembrane region" description="Helical" evidence="4">
    <location>
        <begin position="361"/>
        <end position="379"/>
    </location>
</feature>
<dbReference type="InterPro" id="IPR011701">
    <property type="entry name" value="MFS"/>
</dbReference>
<organism evidence="6 7">
    <name type="scientific">Deinococcus maricopensis (strain DSM 21211 / LMG 22137 / NRRL B-23946 / LB-34)</name>
    <dbReference type="NCBI Taxonomy" id="709986"/>
    <lineage>
        <taxon>Bacteria</taxon>
        <taxon>Thermotogati</taxon>
        <taxon>Deinococcota</taxon>
        <taxon>Deinococci</taxon>
        <taxon>Deinococcales</taxon>
        <taxon>Deinococcaceae</taxon>
        <taxon>Deinococcus</taxon>
    </lineage>
</organism>
<feature type="transmembrane region" description="Helical" evidence="4">
    <location>
        <begin position="265"/>
        <end position="286"/>
    </location>
</feature>
<dbReference type="InterPro" id="IPR036259">
    <property type="entry name" value="MFS_trans_sf"/>
</dbReference>
<protein>
    <submittedName>
        <fullName evidence="6">Major facilitator superfamily MFS_1</fullName>
    </submittedName>
</protein>
<evidence type="ECO:0000259" key="5">
    <source>
        <dbReference type="PROSITE" id="PS50850"/>
    </source>
</evidence>
<feature type="transmembrane region" description="Helical" evidence="4">
    <location>
        <begin position="82"/>
        <end position="105"/>
    </location>
</feature>
<keyword evidence="3 4" id="KW-0472">Membrane</keyword>
<proteinExistence type="predicted"/>
<dbReference type="Gene3D" id="1.20.1250.20">
    <property type="entry name" value="MFS general substrate transporter like domains"/>
    <property type="match status" value="1"/>
</dbReference>
<dbReference type="Proteomes" id="UP000008635">
    <property type="component" value="Chromosome"/>
</dbReference>
<evidence type="ECO:0000256" key="4">
    <source>
        <dbReference type="SAM" id="Phobius"/>
    </source>
</evidence>
<feature type="transmembrane region" description="Helical" evidence="4">
    <location>
        <begin position="385"/>
        <end position="403"/>
    </location>
</feature>
<feature type="transmembrane region" description="Helical" evidence="4">
    <location>
        <begin position="146"/>
        <end position="168"/>
    </location>
</feature>
<dbReference type="PANTHER" id="PTHR23526">
    <property type="entry name" value="INTEGRAL MEMBRANE TRANSPORT PROTEIN-RELATED"/>
    <property type="match status" value="1"/>
</dbReference>
<feature type="transmembrane region" description="Helical" evidence="4">
    <location>
        <begin position="111"/>
        <end position="134"/>
    </location>
</feature>
<evidence type="ECO:0000256" key="1">
    <source>
        <dbReference type="ARBA" id="ARBA00022692"/>
    </source>
</evidence>
<feature type="transmembrane region" description="Helical" evidence="4">
    <location>
        <begin position="48"/>
        <end position="70"/>
    </location>
</feature>
<evidence type="ECO:0000313" key="6">
    <source>
        <dbReference type="EMBL" id="ADV67536.1"/>
    </source>
</evidence>
<feature type="transmembrane region" description="Helical" evidence="4">
    <location>
        <begin position="21"/>
        <end position="42"/>
    </location>
</feature>
<dbReference type="KEGG" id="dmr:Deima_1891"/>